<dbReference type="Pfam" id="PF25280">
    <property type="entry name" value="POTRA2_Toc75"/>
    <property type="match status" value="1"/>
</dbReference>
<keyword evidence="2" id="KW-0472">Membrane</keyword>
<keyword evidence="1" id="KW-1002">Plastid outer membrane</keyword>
<dbReference type="GO" id="GO:0009707">
    <property type="term" value="C:chloroplast outer membrane"/>
    <property type="evidence" value="ECO:0007669"/>
    <property type="project" value="UniProtKB-SubCell"/>
</dbReference>
<evidence type="ECO:0008006" key="8">
    <source>
        <dbReference type="Google" id="ProtNLM"/>
    </source>
</evidence>
<evidence type="ECO:0000256" key="3">
    <source>
        <dbReference type="ARBA" id="ARBA00024013"/>
    </source>
</evidence>
<name>A0A8S9J660_BRACR</name>
<dbReference type="EMBL" id="QGKY02001015">
    <property type="protein sequence ID" value="KAF2576706.1"/>
    <property type="molecule type" value="Genomic_DNA"/>
</dbReference>
<dbReference type="Pfam" id="PF25282">
    <property type="entry name" value="POTRA1_3_Toc75"/>
    <property type="match status" value="2"/>
</dbReference>
<feature type="domain" description="Toc75-like POTRA" evidence="6">
    <location>
        <begin position="144"/>
        <end position="235"/>
    </location>
</feature>
<dbReference type="PANTHER" id="PTHR12815:SF45">
    <property type="entry name" value="GENOME ASSEMBLY, CHROMOSOME: A10"/>
    <property type="match status" value="1"/>
</dbReference>
<proteinExistence type="predicted"/>
<dbReference type="Pfam" id="PF01103">
    <property type="entry name" value="Omp85"/>
    <property type="match status" value="1"/>
</dbReference>
<comment type="caution">
    <text evidence="7">The sequence shown here is derived from an EMBL/GenBank/DDBJ whole genome shotgun (WGS) entry which is preliminary data.</text>
</comment>
<protein>
    <recommendedName>
        <fullName evidence="8">Bacterial surface antigen (D15) domain-containing protein</fullName>
    </recommendedName>
</protein>
<dbReference type="InterPro" id="IPR057355">
    <property type="entry name" value="POTRA2_Toc75"/>
</dbReference>
<dbReference type="PANTHER" id="PTHR12815">
    <property type="entry name" value="SORTING AND ASSEMBLY MACHINERY SAMM50 PROTEIN FAMILY MEMBER"/>
    <property type="match status" value="1"/>
</dbReference>
<evidence type="ECO:0000256" key="2">
    <source>
        <dbReference type="ARBA" id="ARBA00023136"/>
    </source>
</evidence>
<evidence type="ECO:0000313" key="7">
    <source>
        <dbReference type="EMBL" id="KAF2576706.1"/>
    </source>
</evidence>
<evidence type="ECO:0000259" key="6">
    <source>
        <dbReference type="Pfam" id="PF25282"/>
    </source>
</evidence>
<feature type="domain" description="Toc75-like POTRA" evidence="6">
    <location>
        <begin position="356"/>
        <end position="443"/>
    </location>
</feature>
<feature type="domain" description="Toc75-like second POTRA" evidence="5">
    <location>
        <begin position="244"/>
        <end position="355"/>
    </location>
</feature>
<dbReference type="InterPro" id="IPR057354">
    <property type="entry name" value="POTRA1_3_Toc75"/>
</dbReference>
<evidence type="ECO:0000259" key="5">
    <source>
        <dbReference type="Pfam" id="PF25280"/>
    </source>
</evidence>
<sequence length="635" mass="69625">MATFATNGQLTTLPAVSTTGCHLSTSRKYSAPSSSYELRYNAPSPRFPSLTCCCSSPNRSTEPSSRGHLLQSLGKSLFFGSISSLFSTNFSGGGGGGGDGNLGGSGGGRGGGDGGLWRDLFSLATPVAVAAEEHSPEWDSHGLPANIVVQLNKLSGLKKYKISDVLFFDRQSKTTASAEDSFSEMVPIHPGKVYTKDQLQNELETLTTSGMFEKVDLLGNTKPDGALGLTFSFIESTWKNAERFRCINVGLMTQPNPIAPDSDMTDREMIEYMRNQDKEYKRRIEKARPCLLPGPVQREMMLMLRDQRNVSSRLLRRIGDKVLKWYQDNGYAYANVTNFGSLNSKELVCEVSEGDITRLVIQFQDKLGYVVEGNTQISIIHREIPKQVLYLYSILQCNVLNMEAANQAVKNIFSLNLFSNVEINPRPDEKNEGGVVVEIKLREADRKSAEVSTEWSIVPGPGGAPSLRSSQVDQGLGIGNKFPFFNRHQLSLTKFIQLKRVEQGSGKPQPPVLVLHGHYGGCVGDLPSYEAFGIGGPYSVRGYTMGELGASRNILELSAEIRVPVKNTHVYAFAEHGNDLGSSKDVKGNPTEAYRRMGHGSSYGFGVKLGQVRAEYAVDHNRGTGAFFLRFGERY</sequence>
<comment type="subcellular location">
    <subcellularLocation>
        <location evidence="3">Plastid</location>
        <location evidence="3">Chloroplast outer membrane</location>
    </subcellularLocation>
</comment>
<evidence type="ECO:0000256" key="1">
    <source>
        <dbReference type="ARBA" id="ARBA00022805"/>
    </source>
</evidence>
<reference evidence="7" key="1">
    <citation type="submission" date="2019-12" db="EMBL/GenBank/DDBJ databases">
        <title>Genome sequencing and annotation of Brassica cretica.</title>
        <authorList>
            <person name="Studholme D.J."/>
            <person name="Sarris P.F."/>
        </authorList>
    </citation>
    <scope>NUCLEOTIDE SEQUENCE</scope>
    <source>
        <strain evidence="7">PFS-102/07</strain>
        <tissue evidence="7">Leaf</tissue>
    </source>
</reference>
<dbReference type="GO" id="GO:0045037">
    <property type="term" value="P:protein import into chloroplast stroma"/>
    <property type="evidence" value="ECO:0007669"/>
    <property type="project" value="TreeGrafter"/>
</dbReference>
<dbReference type="Gene3D" id="2.40.160.50">
    <property type="entry name" value="membrane protein fhac: a member of the omp85/tpsb transporter family"/>
    <property type="match status" value="1"/>
</dbReference>
<organism evidence="7">
    <name type="scientific">Brassica cretica</name>
    <name type="common">Mustard</name>
    <dbReference type="NCBI Taxonomy" id="69181"/>
    <lineage>
        <taxon>Eukaryota</taxon>
        <taxon>Viridiplantae</taxon>
        <taxon>Streptophyta</taxon>
        <taxon>Embryophyta</taxon>
        <taxon>Tracheophyta</taxon>
        <taxon>Spermatophyta</taxon>
        <taxon>Magnoliopsida</taxon>
        <taxon>eudicotyledons</taxon>
        <taxon>Gunneridae</taxon>
        <taxon>Pentapetalae</taxon>
        <taxon>rosids</taxon>
        <taxon>malvids</taxon>
        <taxon>Brassicales</taxon>
        <taxon>Brassicaceae</taxon>
        <taxon>Brassiceae</taxon>
        <taxon>Brassica</taxon>
    </lineage>
</organism>
<dbReference type="InterPro" id="IPR000184">
    <property type="entry name" value="Bac_surfAg_D15"/>
</dbReference>
<feature type="domain" description="Bacterial surface antigen (D15)" evidence="4">
    <location>
        <begin position="471"/>
        <end position="618"/>
    </location>
</feature>
<dbReference type="AlphaFoldDB" id="A0A8S9J660"/>
<dbReference type="GO" id="GO:0009658">
    <property type="term" value="P:chloroplast organization"/>
    <property type="evidence" value="ECO:0007669"/>
    <property type="project" value="TreeGrafter"/>
</dbReference>
<accession>A0A8S9J660</accession>
<dbReference type="InterPro" id="IPR039910">
    <property type="entry name" value="D15-like"/>
</dbReference>
<evidence type="ECO:0000259" key="4">
    <source>
        <dbReference type="Pfam" id="PF01103"/>
    </source>
</evidence>
<dbReference type="Gene3D" id="3.10.20.310">
    <property type="entry name" value="membrane protein fhac"/>
    <property type="match status" value="2"/>
</dbReference>
<gene>
    <name evidence="7" type="ORF">F2Q70_00005498</name>
</gene>
<keyword evidence="1" id="KW-0934">Plastid</keyword>